<feature type="domain" description="Mycothiol-dependent maleylpyruvate isomerase metal-binding" evidence="2">
    <location>
        <begin position="19"/>
        <end position="155"/>
    </location>
</feature>
<dbReference type="STRING" id="1121881.SAMN02745225_01358"/>
<dbReference type="InterPro" id="IPR024344">
    <property type="entry name" value="MDMPI_metal-binding"/>
</dbReference>
<dbReference type="Proteomes" id="UP000184295">
    <property type="component" value="Unassembled WGS sequence"/>
</dbReference>
<dbReference type="OrthoDB" id="154293at2"/>
<reference evidence="4" key="1">
    <citation type="submission" date="2016-11" db="EMBL/GenBank/DDBJ databases">
        <authorList>
            <person name="Varghese N."/>
            <person name="Submissions S."/>
        </authorList>
    </citation>
    <scope>NUCLEOTIDE SEQUENCE [LARGE SCALE GENOMIC DNA]</scope>
    <source>
        <strain evidence="4">DSM 19514</strain>
    </source>
</reference>
<organism evidence="3 4">
    <name type="scientific">Ferrithrix thermotolerans DSM 19514</name>
    <dbReference type="NCBI Taxonomy" id="1121881"/>
    <lineage>
        <taxon>Bacteria</taxon>
        <taxon>Bacillati</taxon>
        <taxon>Actinomycetota</taxon>
        <taxon>Acidimicrobiia</taxon>
        <taxon>Acidimicrobiales</taxon>
        <taxon>Acidimicrobiaceae</taxon>
        <taxon>Ferrithrix</taxon>
    </lineage>
</organism>
<dbReference type="Pfam" id="PF11716">
    <property type="entry name" value="MDMPI_N"/>
    <property type="match status" value="1"/>
</dbReference>
<name>A0A1M4VL23_9ACTN</name>
<dbReference type="SUPFAM" id="SSF109854">
    <property type="entry name" value="DinB/YfiT-like putative metalloenzymes"/>
    <property type="match status" value="1"/>
</dbReference>
<proteinExistence type="predicted"/>
<evidence type="ECO:0000259" key="1">
    <source>
        <dbReference type="Pfam" id="PF02036"/>
    </source>
</evidence>
<dbReference type="NCBIfam" id="TIGR03083">
    <property type="entry name" value="maleylpyruvate isomerase family mycothiol-dependent enzyme"/>
    <property type="match status" value="1"/>
</dbReference>
<feature type="domain" description="SCP2" evidence="1">
    <location>
        <begin position="192"/>
        <end position="267"/>
    </location>
</feature>
<keyword evidence="4" id="KW-1185">Reference proteome</keyword>
<accession>A0A1M4VL23</accession>
<dbReference type="EMBL" id="FQUL01000017">
    <property type="protein sequence ID" value="SHE69694.1"/>
    <property type="molecule type" value="Genomic_DNA"/>
</dbReference>
<protein>
    <submittedName>
        <fullName evidence="3">TIGR03083 family protein</fullName>
    </submittedName>
</protein>
<dbReference type="SUPFAM" id="SSF55718">
    <property type="entry name" value="SCP-like"/>
    <property type="match status" value="1"/>
</dbReference>
<dbReference type="Pfam" id="PF02036">
    <property type="entry name" value="SCP2"/>
    <property type="match status" value="1"/>
</dbReference>
<dbReference type="RefSeq" id="WP_072790337.1">
    <property type="nucleotide sequence ID" value="NZ_FQUL01000017.1"/>
</dbReference>
<evidence type="ECO:0000259" key="2">
    <source>
        <dbReference type="Pfam" id="PF11716"/>
    </source>
</evidence>
<sequence length="275" mass="30641">MAISQLSFDHNEVSRDLIDSWRSFKALVESLEESELNYETQCPNWRARDVVAHIIGIEKMLLGEPVPDVTLDVSPHIKNEVGELNERWVLALANLDVTALITLLSETVLERELALSKMTESDFDKPGWSPVGEVPYKRFMSIRVFDIWTHEQDIREATHRYGNLDTSPARRSYLEALYTMGYVVAKRTSAKEGDSVAFLIQDAEPFSVVVSQGKGIVEDANESSANCSIITDLATFMRLIAGRVTAKELSGGDRVSSTGDVVLAQEVLDNIAYTI</sequence>
<dbReference type="InterPro" id="IPR017517">
    <property type="entry name" value="Maleyloyr_isom"/>
</dbReference>
<evidence type="ECO:0000313" key="3">
    <source>
        <dbReference type="EMBL" id="SHE69694.1"/>
    </source>
</evidence>
<dbReference type="AlphaFoldDB" id="A0A1M4VL23"/>
<evidence type="ECO:0000313" key="4">
    <source>
        <dbReference type="Proteomes" id="UP000184295"/>
    </source>
</evidence>
<dbReference type="InterPro" id="IPR034660">
    <property type="entry name" value="DinB/YfiT-like"/>
</dbReference>
<gene>
    <name evidence="3" type="ORF">SAMN02745225_01358</name>
</gene>
<dbReference type="InterPro" id="IPR036527">
    <property type="entry name" value="SCP2_sterol-bd_dom_sf"/>
</dbReference>
<dbReference type="Gene3D" id="1.20.120.450">
    <property type="entry name" value="dinb family like domain"/>
    <property type="match status" value="1"/>
</dbReference>
<dbReference type="InterPro" id="IPR003033">
    <property type="entry name" value="SCP2_sterol-bd_dom"/>
</dbReference>
<dbReference type="GO" id="GO:0046872">
    <property type="term" value="F:metal ion binding"/>
    <property type="evidence" value="ECO:0007669"/>
    <property type="project" value="InterPro"/>
</dbReference>
<dbReference type="Gene3D" id="3.30.1050.10">
    <property type="entry name" value="SCP2 sterol-binding domain"/>
    <property type="match status" value="1"/>
</dbReference>